<dbReference type="Gene3D" id="3.90.1580.10">
    <property type="entry name" value="paralog of FGE (formylglycine-generating enzyme)"/>
    <property type="match status" value="1"/>
</dbReference>
<organism evidence="3 4">
    <name type="scientific">Victivallis lenta</name>
    <dbReference type="NCBI Taxonomy" id="2606640"/>
    <lineage>
        <taxon>Bacteria</taxon>
        <taxon>Pseudomonadati</taxon>
        <taxon>Lentisphaerota</taxon>
        <taxon>Lentisphaeria</taxon>
        <taxon>Victivallales</taxon>
        <taxon>Victivallaceae</taxon>
        <taxon>Victivallis</taxon>
    </lineage>
</organism>
<dbReference type="EMBL" id="VUNS01000029">
    <property type="protein sequence ID" value="MST99116.1"/>
    <property type="molecule type" value="Genomic_DNA"/>
</dbReference>
<dbReference type="Pfam" id="PF03781">
    <property type="entry name" value="FGE-sulfatase"/>
    <property type="match status" value="1"/>
</dbReference>
<feature type="signal peptide" evidence="1">
    <location>
        <begin position="1"/>
        <end position="21"/>
    </location>
</feature>
<evidence type="ECO:0000259" key="2">
    <source>
        <dbReference type="Pfam" id="PF03781"/>
    </source>
</evidence>
<dbReference type="GO" id="GO:0051118">
    <property type="term" value="F:glucan endo-1,3-alpha-glucosidase activity"/>
    <property type="evidence" value="ECO:0007669"/>
    <property type="project" value="InterPro"/>
</dbReference>
<dbReference type="InterPro" id="IPR005532">
    <property type="entry name" value="SUMF_dom"/>
</dbReference>
<dbReference type="SUPFAM" id="SSF56436">
    <property type="entry name" value="C-type lectin-like"/>
    <property type="match status" value="1"/>
</dbReference>
<keyword evidence="4" id="KW-1185">Reference proteome</keyword>
<dbReference type="InterPro" id="IPR016187">
    <property type="entry name" value="CTDL_fold"/>
</dbReference>
<protein>
    <submittedName>
        <fullName evidence="3">SUMF1/EgtB/PvdO family nonheme iron enzyme</fullName>
    </submittedName>
</protein>
<evidence type="ECO:0000256" key="1">
    <source>
        <dbReference type="SAM" id="SignalP"/>
    </source>
</evidence>
<dbReference type="PANTHER" id="PTHR23150">
    <property type="entry name" value="SULFATASE MODIFYING FACTOR 1, 2"/>
    <property type="match status" value="1"/>
</dbReference>
<dbReference type="AlphaFoldDB" id="A0A844G6Y6"/>
<sequence>MNRIAQIAGFCLLAGAAVAAAAEERHVFAHYMTCFSSTPDFYGREIELAQRYGIDGFALNCGEWKKFDAAGNAADTRYVTNADSIFEQARKLGTDFRCFMSPDFAGSAISGDTKRNVTDMYRRYYDHPNLFRFRGKAFLSGYAGLPAQYHDPAAILRKEGREILVVPQAGLAFHPMARSPETVRKLLAMEPELDGIGYFTCDGTVGDLTDGNRVSRREALLAGKLCLAGVCPSYNSPNRRDFRGMAGYEAMWRGIIADDPEFVEIITWNDYQEDSNLMPFRWNHSAPETGLDREHFNRDESFLDVTGYFANYYKTGVAPEIGQDRLYVTSRNRPRSLTRVWIPSQSAWGDQRFDGSPLDQLHTDVGDNLYVSAFLTSPARLEVKTGKTARAFELPGGISHVELPFEPGVPEFRLTRRGTTVFDLVNRRSIVSEATKTNAVQGQHLIFREWTTGAAAGEPILTLKPEQTAFHPARTSPESWSLPDGIAGNSYCFRISFRNPEPGDDARLTLRFDTPGTDYGINPCYFPLFLPPTGKEERATAFLFTIPAGTSSVTLGMEKTPDGFDDRGNVEISSIQLIPLKHFAPNRKTPSPLVRIPGGSFRSGEREIALDPFAIGRCEVTNAEYERFFPEHRERRDSFSWRDRDPVIYVSWTDAARYCNRLSAEKGLKPAYDEQSWQLIPDADGFRLPSEAQWEYVATGRGENRRYPWGDEPPSRKHANLPPDPLGLDPYTRIGAGSGTTPAGSFPAGASRDGVLDLAGNVSEWCTDTYLDERPRSGRNPVETGASPYRSIRGSSFGYYNSDAENTVREFNHPGYPGYIYIGFRVALPEAGLKKTGTR</sequence>
<gene>
    <name evidence="3" type="ORF">FYJ85_18945</name>
</gene>
<keyword evidence="1" id="KW-0732">Signal</keyword>
<accession>A0A844G6Y6</accession>
<dbReference type="GO" id="GO:0120147">
    <property type="term" value="F:formylglycine-generating oxidase activity"/>
    <property type="evidence" value="ECO:0007669"/>
    <property type="project" value="TreeGrafter"/>
</dbReference>
<dbReference type="Gene3D" id="3.20.20.80">
    <property type="entry name" value="Glycosidases"/>
    <property type="match status" value="1"/>
</dbReference>
<dbReference type="RefSeq" id="WP_154420269.1">
    <property type="nucleotide sequence ID" value="NZ_VUNS01000029.1"/>
</dbReference>
<dbReference type="InterPro" id="IPR051043">
    <property type="entry name" value="Sulfatase_Mod_Factor_Kinase"/>
</dbReference>
<reference evidence="3 4" key="1">
    <citation type="submission" date="2019-08" db="EMBL/GenBank/DDBJ databases">
        <title>In-depth cultivation of the pig gut microbiome towards novel bacterial diversity and tailored functional studies.</title>
        <authorList>
            <person name="Wylensek D."/>
            <person name="Hitch T.C.A."/>
            <person name="Clavel T."/>
        </authorList>
    </citation>
    <scope>NUCLEOTIDE SEQUENCE [LARGE SCALE GENOMIC DNA]</scope>
    <source>
        <strain evidence="3 4">BBE-744-WT-12</strain>
    </source>
</reference>
<feature type="domain" description="Sulfatase-modifying factor enzyme-like" evidence="2">
    <location>
        <begin position="593"/>
        <end position="827"/>
    </location>
</feature>
<dbReference type="PANTHER" id="PTHR23150:SF19">
    <property type="entry name" value="FORMYLGLYCINE-GENERATING ENZYME"/>
    <property type="match status" value="1"/>
</dbReference>
<evidence type="ECO:0000313" key="4">
    <source>
        <dbReference type="Proteomes" id="UP000435649"/>
    </source>
</evidence>
<dbReference type="InterPro" id="IPR005197">
    <property type="entry name" value="Glyco_hydro_71"/>
</dbReference>
<dbReference type="Proteomes" id="UP000435649">
    <property type="component" value="Unassembled WGS sequence"/>
</dbReference>
<comment type="caution">
    <text evidence="3">The sequence shown here is derived from an EMBL/GenBank/DDBJ whole genome shotgun (WGS) entry which is preliminary data.</text>
</comment>
<dbReference type="Pfam" id="PF03659">
    <property type="entry name" value="Glyco_hydro_71"/>
    <property type="match status" value="1"/>
</dbReference>
<feature type="chain" id="PRO_5033009609" evidence="1">
    <location>
        <begin position="22"/>
        <end position="839"/>
    </location>
</feature>
<name>A0A844G6Y6_9BACT</name>
<proteinExistence type="predicted"/>
<dbReference type="InterPro" id="IPR042095">
    <property type="entry name" value="SUMF_sf"/>
</dbReference>
<evidence type="ECO:0000313" key="3">
    <source>
        <dbReference type="EMBL" id="MST99116.1"/>
    </source>
</evidence>